<protein>
    <recommendedName>
        <fullName evidence="3">DOT1 domain-containing protein</fullName>
    </recommendedName>
</protein>
<evidence type="ECO:0000313" key="2">
    <source>
        <dbReference type="Proteomes" id="UP000241890"/>
    </source>
</evidence>
<dbReference type="InParanoid" id="A0A2R5GCU5"/>
<sequence length="314" mass="34039">MATPSSKSSLSSQDLSQETATIASDEIAAISSDTSQNTGNFHGSVRSGPSVLLREFSMVNRKVSSLHEHVSPIYTMREREAFGINEEYGGITGTLRPSCFERLARFLRGEIIKGARVFVGSGSADVPPVLSAAYQLEKTSVFCDIGSGTGRPAFYFACLPIRASVGFDVDPMQVLNSLHAQRLLHRVEATSSLQRAPTCFFHENVLTLTSLGPTTHAFAFLGYPAIVKATTLLVAKSSVRVFIPVVLHFGELRHTGILDPDPVDDVEDPIVLLPTMTMPGGSSYSGMVIPLTPTRRRRVLERLGDTSTNKILLK</sequence>
<dbReference type="Gene3D" id="3.40.50.150">
    <property type="entry name" value="Vaccinia Virus protein VP39"/>
    <property type="match status" value="1"/>
</dbReference>
<reference evidence="1 2" key="1">
    <citation type="submission" date="2017-12" db="EMBL/GenBank/DDBJ databases">
        <title>Sequencing, de novo assembly and annotation of complete genome of a new Thraustochytrid species, strain FCC1311.</title>
        <authorList>
            <person name="Sedici K."/>
            <person name="Godart F."/>
            <person name="Aiese Cigliano R."/>
            <person name="Sanseverino W."/>
            <person name="Barakat M."/>
            <person name="Ortet P."/>
            <person name="Marechal E."/>
            <person name="Cagnac O."/>
            <person name="Amato A."/>
        </authorList>
    </citation>
    <scope>NUCLEOTIDE SEQUENCE [LARGE SCALE GENOMIC DNA]</scope>
</reference>
<proteinExistence type="predicted"/>
<dbReference type="Proteomes" id="UP000241890">
    <property type="component" value="Unassembled WGS sequence"/>
</dbReference>
<organism evidence="1 2">
    <name type="scientific">Hondaea fermentalgiana</name>
    <dbReference type="NCBI Taxonomy" id="2315210"/>
    <lineage>
        <taxon>Eukaryota</taxon>
        <taxon>Sar</taxon>
        <taxon>Stramenopiles</taxon>
        <taxon>Bigyra</taxon>
        <taxon>Labyrinthulomycetes</taxon>
        <taxon>Thraustochytrida</taxon>
        <taxon>Thraustochytriidae</taxon>
        <taxon>Hondaea</taxon>
    </lineage>
</organism>
<keyword evidence="2" id="KW-1185">Reference proteome</keyword>
<gene>
    <name evidence="1" type="ORF">FCC1311_043622</name>
</gene>
<accession>A0A2R5GCU5</accession>
<dbReference type="EMBL" id="BEYU01000040">
    <property type="protein sequence ID" value="GBG28139.1"/>
    <property type="molecule type" value="Genomic_DNA"/>
</dbReference>
<evidence type="ECO:0000313" key="1">
    <source>
        <dbReference type="EMBL" id="GBG28139.1"/>
    </source>
</evidence>
<dbReference type="CDD" id="cd02440">
    <property type="entry name" value="AdoMet_MTases"/>
    <property type="match status" value="1"/>
</dbReference>
<comment type="caution">
    <text evidence="1">The sequence shown here is derived from an EMBL/GenBank/DDBJ whole genome shotgun (WGS) entry which is preliminary data.</text>
</comment>
<dbReference type="SUPFAM" id="SSF53335">
    <property type="entry name" value="S-adenosyl-L-methionine-dependent methyltransferases"/>
    <property type="match status" value="1"/>
</dbReference>
<name>A0A2R5GCU5_9STRA</name>
<dbReference type="AlphaFoldDB" id="A0A2R5GCU5"/>
<dbReference type="InterPro" id="IPR029063">
    <property type="entry name" value="SAM-dependent_MTases_sf"/>
</dbReference>
<evidence type="ECO:0008006" key="3">
    <source>
        <dbReference type="Google" id="ProtNLM"/>
    </source>
</evidence>